<dbReference type="Pfam" id="PF17804">
    <property type="entry name" value="TSP_NTD"/>
    <property type="match status" value="1"/>
</dbReference>
<dbReference type="CDD" id="cd06782">
    <property type="entry name" value="cpPDZ_CPP-like"/>
    <property type="match status" value="1"/>
</dbReference>
<sequence>MSSGKDFSMLKKLKKIILLTAVLSLFFTQHFVGAYEAQGPEYQRARILASVIRLDLSNLHFSHKKIDDALSKEAFSQYLKQLDGRKLLLLKEDVKKLQVYSEAIDDEMNKGSFELLYLASDILAKRVAEAEKMTSEILSADFDFSADEYYETDPEKIDFCETEKELKERWRKYLKLQVLQQYLTMQENSSKQDKELKGTGQKTEALRQAARERVQRNQNMFFSRIRERKDRENYDLFFNAITTTFDPHTEYMPPANKEDFDIGMRGTLEGIGATLKEEDGYIKVTAVVPGSPAAKQGSLHPEDIILKVGERDKEPVDITNMSVKDAVKLIRGKKGTEVKLAIKKPEGNLSVISLIRDVIKLEDSFVKGASLRNEKNGRNLGYIKIPSFYRDFEKTKNGGAGRNCTEDVLSELKKLETNNLSGLILDLRSNGGGALADAIKTAGLFIKTGPVVQVKANDGKISVLSDDDDDISFTGPIVVIVNKFSASASEILAGALQDYSRAIIIGGEHTHGKGTVQAMIDLNNFFSYHGRESGTEVKTGESLGALKLTTQKFYRITGESTQYRGVTPDIILPDRFQGLKSGEQFLDHALPWDTIKSVPYEKWTNLRIDLQKLRSNSYKRVSANQDFTDIAEQSRELLERQKKTLEPLNIDEAAKERKLLTALKAKREAKESKNKRSSEKDRDASSLSDEERRQLWLKETAEDPYVQEAISVLDDMITGNSQPAPNAVPATKFANTQAH</sequence>
<dbReference type="Gene3D" id="2.30.42.10">
    <property type="match status" value="1"/>
</dbReference>
<evidence type="ECO:0000256" key="6">
    <source>
        <dbReference type="SAM" id="MobiDB-lite"/>
    </source>
</evidence>
<reference evidence="9" key="1">
    <citation type="submission" date="2018-03" db="EMBL/GenBank/DDBJ databases">
        <authorList>
            <person name="Zecchin S."/>
        </authorList>
    </citation>
    <scope>NUCLEOTIDE SEQUENCE [LARGE SCALE GENOMIC DNA]</scope>
</reference>
<evidence type="ECO:0000313" key="9">
    <source>
        <dbReference type="Proteomes" id="UP000245125"/>
    </source>
</evidence>
<accession>A0A2U3QFZ9</accession>
<dbReference type="InterPro" id="IPR029045">
    <property type="entry name" value="ClpP/crotonase-like_dom_sf"/>
</dbReference>
<dbReference type="GO" id="GO:0006508">
    <property type="term" value="P:proteolysis"/>
    <property type="evidence" value="ECO:0007669"/>
    <property type="project" value="UniProtKB-KW"/>
</dbReference>
<feature type="region of interest" description="Disordered" evidence="6">
    <location>
        <begin position="664"/>
        <end position="691"/>
    </location>
</feature>
<dbReference type="EMBL" id="OUUY01000064">
    <property type="protein sequence ID" value="SPQ00269.1"/>
    <property type="molecule type" value="Genomic_DNA"/>
</dbReference>
<dbReference type="InterPro" id="IPR005151">
    <property type="entry name" value="Tail-specific_protease"/>
</dbReference>
<comment type="similarity">
    <text evidence="1 5">Belongs to the peptidase S41A family.</text>
</comment>
<feature type="domain" description="PDZ" evidence="7">
    <location>
        <begin position="261"/>
        <end position="331"/>
    </location>
</feature>
<dbReference type="CDD" id="cd07560">
    <property type="entry name" value="Peptidase_S41_CPP"/>
    <property type="match status" value="1"/>
</dbReference>
<keyword evidence="4 5" id="KW-0720">Serine protease</keyword>
<evidence type="ECO:0000313" key="8">
    <source>
        <dbReference type="EMBL" id="SPQ00269.1"/>
    </source>
</evidence>
<name>A0A2U3QFZ9_9BACT</name>
<dbReference type="Proteomes" id="UP000245125">
    <property type="component" value="Unassembled WGS sequence"/>
</dbReference>
<feature type="region of interest" description="Disordered" evidence="6">
    <location>
        <begin position="717"/>
        <end position="739"/>
    </location>
</feature>
<dbReference type="GO" id="GO:0007165">
    <property type="term" value="P:signal transduction"/>
    <property type="evidence" value="ECO:0007669"/>
    <property type="project" value="TreeGrafter"/>
</dbReference>
<evidence type="ECO:0000256" key="5">
    <source>
        <dbReference type="RuleBase" id="RU004404"/>
    </source>
</evidence>
<keyword evidence="3 5" id="KW-0378">Hydrolase</keyword>
<evidence type="ECO:0000256" key="2">
    <source>
        <dbReference type="ARBA" id="ARBA00022670"/>
    </source>
</evidence>
<dbReference type="NCBIfam" id="TIGR00225">
    <property type="entry name" value="prc"/>
    <property type="match status" value="1"/>
</dbReference>
<gene>
    <name evidence="8" type="ORF">NBG4_20075</name>
</gene>
<dbReference type="Pfam" id="PF00595">
    <property type="entry name" value="PDZ"/>
    <property type="match status" value="1"/>
</dbReference>
<proteinExistence type="inferred from homology"/>
<dbReference type="InterPro" id="IPR001478">
    <property type="entry name" value="PDZ"/>
</dbReference>
<dbReference type="InterPro" id="IPR036034">
    <property type="entry name" value="PDZ_sf"/>
</dbReference>
<dbReference type="Pfam" id="PF11818">
    <property type="entry name" value="DUF3340"/>
    <property type="match status" value="1"/>
</dbReference>
<dbReference type="PANTHER" id="PTHR32060:SF22">
    <property type="entry name" value="CARBOXYL-TERMINAL-PROCESSING PEPTIDASE 3, CHLOROPLASTIC"/>
    <property type="match status" value="1"/>
</dbReference>
<dbReference type="GO" id="GO:0004175">
    <property type="term" value="F:endopeptidase activity"/>
    <property type="evidence" value="ECO:0007669"/>
    <property type="project" value="TreeGrafter"/>
</dbReference>
<protein>
    <submittedName>
        <fullName evidence="8">C-terminal processing peptidase-1</fullName>
    </submittedName>
</protein>
<dbReference type="SMART" id="SM00245">
    <property type="entry name" value="TSPc"/>
    <property type="match status" value="1"/>
</dbReference>
<dbReference type="InterPro" id="IPR004447">
    <property type="entry name" value="Peptidase_S41A"/>
</dbReference>
<dbReference type="AlphaFoldDB" id="A0A2U3QFZ9"/>
<dbReference type="Gene3D" id="3.90.226.10">
    <property type="entry name" value="2-enoyl-CoA Hydratase, Chain A, domain 1"/>
    <property type="match status" value="1"/>
</dbReference>
<evidence type="ECO:0000256" key="3">
    <source>
        <dbReference type="ARBA" id="ARBA00022801"/>
    </source>
</evidence>
<evidence type="ECO:0000259" key="7">
    <source>
        <dbReference type="PROSITE" id="PS50106"/>
    </source>
</evidence>
<dbReference type="GO" id="GO:0008236">
    <property type="term" value="F:serine-type peptidase activity"/>
    <property type="evidence" value="ECO:0007669"/>
    <property type="project" value="UniProtKB-KW"/>
</dbReference>
<dbReference type="PANTHER" id="PTHR32060">
    <property type="entry name" value="TAIL-SPECIFIC PROTEASE"/>
    <property type="match status" value="1"/>
</dbReference>
<organism evidence="8 9">
    <name type="scientific">Candidatus Sulfobium mesophilum</name>
    <dbReference type="NCBI Taxonomy" id="2016548"/>
    <lineage>
        <taxon>Bacteria</taxon>
        <taxon>Pseudomonadati</taxon>
        <taxon>Nitrospirota</taxon>
        <taxon>Nitrospiria</taxon>
        <taxon>Nitrospirales</taxon>
        <taxon>Nitrospiraceae</taxon>
        <taxon>Candidatus Sulfobium</taxon>
    </lineage>
</organism>
<keyword evidence="2 5" id="KW-0645">Protease</keyword>
<dbReference type="SUPFAM" id="SSF52096">
    <property type="entry name" value="ClpP/crotonase"/>
    <property type="match status" value="1"/>
</dbReference>
<dbReference type="OrthoDB" id="9812068at2"/>
<keyword evidence="9" id="KW-1185">Reference proteome</keyword>
<dbReference type="Pfam" id="PF03572">
    <property type="entry name" value="Peptidase_S41"/>
    <property type="match status" value="1"/>
</dbReference>
<dbReference type="PROSITE" id="PS50106">
    <property type="entry name" value="PDZ"/>
    <property type="match status" value="1"/>
</dbReference>
<dbReference type="InterPro" id="IPR040573">
    <property type="entry name" value="TSP_N"/>
</dbReference>
<dbReference type="SMART" id="SM00228">
    <property type="entry name" value="PDZ"/>
    <property type="match status" value="1"/>
</dbReference>
<evidence type="ECO:0000256" key="1">
    <source>
        <dbReference type="ARBA" id="ARBA00009179"/>
    </source>
</evidence>
<evidence type="ECO:0000256" key="4">
    <source>
        <dbReference type="ARBA" id="ARBA00022825"/>
    </source>
</evidence>
<dbReference type="GO" id="GO:0030288">
    <property type="term" value="C:outer membrane-bounded periplasmic space"/>
    <property type="evidence" value="ECO:0007669"/>
    <property type="project" value="TreeGrafter"/>
</dbReference>
<dbReference type="InterPro" id="IPR020992">
    <property type="entry name" value="Tail_Prtase_C"/>
</dbReference>
<dbReference type="SUPFAM" id="SSF50156">
    <property type="entry name" value="PDZ domain-like"/>
    <property type="match status" value="1"/>
</dbReference>